<dbReference type="SUPFAM" id="SSF82671">
    <property type="entry name" value="SEA domain"/>
    <property type="match status" value="2"/>
</dbReference>
<dbReference type="PROSITE" id="PS50024">
    <property type="entry name" value="SEA"/>
    <property type="match status" value="2"/>
</dbReference>
<keyword evidence="8" id="KW-0677">Repeat</keyword>
<accession>A0A7J6BH01</accession>
<evidence type="ECO:0000256" key="9">
    <source>
        <dbReference type="ARBA" id="ARBA00023180"/>
    </source>
</evidence>
<evidence type="ECO:0000256" key="1">
    <source>
        <dbReference type="ARBA" id="ARBA00004437"/>
    </source>
</evidence>
<feature type="domain" description="SEA" evidence="13">
    <location>
        <begin position="1363"/>
        <end position="1476"/>
    </location>
</feature>
<keyword evidence="10" id="KW-0966">Cell projection</keyword>
<dbReference type="PANTHER" id="PTHR12199:SF4">
    <property type="entry name" value="INTERPHOTORECEPTOR MATRIX PROTEOGLYCAN 2"/>
    <property type="match status" value="1"/>
</dbReference>
<evidence type="ECO:0000256" key="12">
    <source>
        <dbReference type="SAM" id="Phobius"/>
    </source>
</evidence>
<sequence>MAIELEVTVEVSVKPAFNLTTGDSQGVNPDSLTEVSVEATEQISPGTKLEVNHNAPEMPLSTTVVAFESDEDAITVKSSVNFGLGEIKVDAEEELPEEPVQVVDNGGGGASLWSSPSPTLAITIEHSEDEQPEIETIESTLPHDFLDTSLDEPTLSGSEDTYEGDEVTSRSVIVEEVSGTAEEPSEMTSDKDSSDRTEDDKHVTVVWVSNNVEEIRLKMDGEVNEYSVSEEMETLAGAEVLLETPTNGLSLEEKTPIAEDVHASASAEDSFDYTVKYNPEDLPKEAAIDETPVDITEDATEAVRSVENTGEAQSETTVETAVHEVPPNVMADIKAVENDKADSASEVEPPKVIPDTIGQDVTLAFTLDPSVIILDAEDFTPKVTPTTEDYTSRTHSMEIGIKEEPPEENLLQSTVEGKTPDVLEDNTLTRPEMAVLEGIETDMSKDTEVLEDTRLDVLETVPRAVVPDVTTSELPKTVDSSTGTLKEYGTPAPSVEVEKSTEGLNELTTNEMRRNTISPMEQASIQVSNDIIEDGNVIGNEVDNVLPRPVQPIMDQVVELSIKLRGETYDDALRDPSSFYYQHLSEQFIEKIEDAYKQLPGFQRAFIREFRPQKDIQGGLAVVVHYAIVLEVDIAGINNETVTNITLHSNQVEKSYTDLEELPTMLYTLADLRHYITQALHKKNLGNNGNISLDVDPDSLQLENVETLPFSKPTSRPLDSNNMMDNVLAAEKPPDIPALEFTSNDVFIKNEDLLFDTMHPYHPWMGTQTEQASENDIIILEDNPATPLTEIPTGIEMISKTDKTSRDPTLENDITIEEEGFLEITAPANPIAVTVIEEPHHTQFEAKNTATEIPSLRPSGVQELVEDEHTNMGSGSGFSSNDQISDTWQWITEHPSVSLEKDVPKAGEDQKDHEKKKVEEEKSKIPVQQTSEVPLLDHFLMTQDIHIHPQGTTTEQTPVFFTMKTLMVDHSMQTKEAPEISDDYPDELSTSVYALTELPGQVYASTKNPDIEQSTVQSPEINPKNEDFQGTTTPTAMLVTEASTASTSVKSDDTTTETQQATKLPAIVNVKIDTVEESPVVPGSNEQPLIEAVTQLPAIFEFETSNAGVEITSEVITSEVTQAPFLEFSDNNLAKDETIVVSTEPAALATEAPNIDVSTLHSPEKESPFSRIFDYNPVEDTSLLRSTAKPVSSTHPADPIIPEEMTSQAPSHSTVGTATQNDATGPKETSTNNVKPSTASHSSTTSVTPNGTDISDRDLPSTTTLPIFQPTFQPTDRIIDTGVSRDDLPMNDIISTSSISDLIFFHGNKDNDSSTAQSHIPDNPSITNLDVSFDIIQYDDENGSGFFHGNDMANVAMPASPGRALMVFFSLRVTNMKFSQDLFNKSSSEYKTLERQFLDLLVPYLQSNLSNFQRLEILNFRNGSIVVNSRMKFEKPVPHEVTSAVYLILENFCNTAYQTMNLAIDKYSLDVESGDRADPCKFQACNEFSKCTVNQWSGEAECVCDAGYFSVDGLPCRSICDIKEDFCLNDGKCDIIPGKGAICRCRVGENWWYRGEHCEEYVSEPLVVSIAISSVAGFLLVAAGIVFFLTRTLRDQYDKDDSEDPLRYEVVVPSLESGNRFNSTFESDGSSHLGRYQQTDFNTSDEMQHVYENTQEEIPDCVRILELSARDHHFTDFAQQLRV</sequence>
<dbReference type="GO" id="GO:0033165">
    <property type="term" value="C:interphotoreceptor matrix"/>
    <property type="evidence" value="ECO:0007669"/>
    <property type="project" value="UniProtKB-SubCell"/>
</dbReference>
<keyword evidence="6" id="KW-0358">Heparin-binding</keyword>
<feature type="region of interest" description="Disordered" evidence="11">
    <location>
        <begin position="474"/>
        <end position="493"/>
    </location>
</feature>
<feature type="compositionally biased region" description="Polar residues" evidence="11">
    <location>
        <begin position="1260"/>
        <end position="1269"/>
    </location>
</feature>
<feature type="region of interest" description="Disordered" evidence="11">
    <location>
        <begin position="176"/>
        <end position="200"/>
    </location>
</feature>
<name>A0A7J6BH01_AMEME</name>
<keyword evidence="12" id="KW-1133">Transmembrane helix</keyword>
<dbReference type="GO" id="GO:0001917">
    <property type="term" value="C:photoreceptor inner segment"/>
    <property type="evidence" value="ECO:0007669"/>
    <property type="project" value="UniProtKB-SubCell"/>
</dbReference>
<dbReference type="Gene3D" id="3.30.70.960">
    <property type="entry name" value="SEA domain"/>
    <property type="match status" value="1"/>
</dbReference>
<dbReference type="GO" id="GO:0001750">
    <property type="term" value="C:photoreceptor outer segment"/>
    <property type="evidence" value="ECO:0007669"/>
    <property type="project" value="UniProtKB-SubCell"/>
</dbReference>
<organism evidence="14 15">
    <name type="scientific">Ameiurus melas</name>
    <name type="common">Black bullhead</name>
    <name type="synonym">Silurus melas</name>
    <dbReference type="NCBI Taxonomy" id="219545"/>
    <lineage>
        <taxon>Eukaryota</taxon>
        <taxon>Metazoa</taxon>
        <taxon>Chordata</taxon>
        <taxon>Craniata</taxon>
        <taxon>Vertebrata</taxon>
        <taxon>Euteleostomi</taxon>
        <taxon>Actinopterygii</taxon>
        <taxon>Neopterygii</taxon>
        <taxon>Teleostei</taxon>
        <taxon>Ostariophysi</taxon>
        <taxon>Siluriformes</taxon>
        <taxon>Ictaluridae</taxon>
        <taxon>Ameiurus</taxon>
    </lineage>
</organism>
<keyword evidence="15" id="KW-1185">Reference proteome</keyword>
<feature type="compositionally biased region" description="Polar residues" evidence="11">
    <location>
        <begin position="474"/>
        <end position="484"/>
    </location>
</feature>
<evidence type="ECO:0000256" key="4">
    <source>
        <dbReference type="ARBA" id="ARBA00022525"/>
    </source>
</evidence>
<dbReference type="EMBL" id="JAAGNN010000001">
    <property type="protein sequence ID" value="KAF4093391.1"/>
    <property type="molecule type" value="Genomic_DNA"/>
</dbReference>
<feature type="compositionally biased region" description="Basic and acidic residues" evidence="11">
    <location>
        <begin position="188"/>
        <end position="200"/>
    </location>
</feature>
<keyword evidence="7" id="KW-0732">Signal</keyword>
<dbReference type="GO" id="GO:0007601">
    <property type="term" value="P:visual perception"/>
    <property type="evidence" value="ECO:0007669"/>
    <property type="project" value="InterPro"/>
</dbReference>
<keyword evidence="12" id="KW-0472">Membrane</keyword>
<feature type="compositionally biased region" description="Polar residues" evidence="11">
    <location>
        <begin position="1185"/>
        <end position="1195"/>
    </location>
</feature>
<dbReference type="InterPro" id="IPR000082">
    <property type="entry name" value="SEA_dom"/>
</dbReference>
<evidence type="ECO:0000256" key="5">
    <source>
        <dbReference type="ARBA" id="ARBA00022530"/>
    </source>
</evidence>
<feature type="transmembrane region" description="Helical" evidence="12">
    <location>
        <begin position="1566"/>
        <end position="1589"/>
    </location>
</feature>
<feature type="region of interest" description="Disordered" evidence="11">
    <location>
        <begin position="895"/>
        <end position="926"/>
    </location>
</feature>
<feature type="region of interest" description="Disordered" evidence="11">
    <location>
        <begin position="1185"/>
        <end position="1269"/>
    </location>
</feature>
<evidence type="ECO:0000313" key="15">
    <source>
        <dbReference type="Proteomes" id="UP000593565"/>
    </source>
</evidence>
<evidence type="ECO:0000256" key="6">
    <source>
        <dbReference type="ARBA" id="ARBA00022674"/>
    </source>
</evidence>
<feature type="compositionally biased region" description="Low complexity" evidence="11">
    <location>
        <begin position="1237"/>
        <end position="1248"/>
    </location>
</feature>
<evidence type="ECO:0000256" key="10">
    <source>
        <dbReference type="ARBA" id="ARBA00023273"/>
    </source>
</evidence>
<dbReference type="InterPro" id="IPR039861">
    <property type="entry name" value="IMPG"/>
</dbReference>
<comment type="subcellular location">
    <subcellularLocation>
        <location evidence="2">Cell projection</location>
        <location evidence="2">Cilium</location>
        <location evidence="2">Photoreceptor outer segment</location>
    </subcellularLocation>
    <subcellularLocation>
        <location evidence="1">Photoreceptor inner segment</location>
    </subcellularLocation>
    <subcellularLocation>
        <location evidence="3">Secreted</location>
        <location evidence="3">Extracellular space</location>
        <location evidence="3">Extracellular matrix</location>
        <location evidence="3">Interphotoreceptor matrix</location>
    </subcellularLocation>
</comment>
<dbReference type="Pfam" id="PF01390">
    <property type="entry name" value="SEA"/>
    <property type="match status" value="2"/>
</dbReference>
<evidence type="ECO:0000256" key="3">
    <source>
        <dbReference type="ARBA" id="ARBA00004593"/>
    </source>
</evidence>
<evidence type="ECO:0000256" key="2">
    <source>
        <dbReference type="ARBA" id="ARBA00004504"/>
    </source>
</evidence>
<feature type="domain" description="SEA" evidence="13">
    <location>
        <begin position="554"/>
        <end position="673"/>
    </location>
</feature>
<protein>
    <recommendedName>
        <fullName evidence="13">SEA domain-containing protein</fullName>
    </recommendedName>
</protein>
<keyword evidence="5" id="KW-0272">Extracellular matrix</keyword>
<reference evidence="14 15" key="1">
    <citation type="submission" date="2020-02" db="EMBL/GenBank/DDBJ databases">
        <title>A chromosome-scale genome assembly of the black bullhead catfish (Ameiurus melas).</title>
        <authorList>
            <person name="Wen M."/>
            <person name="Zham M."/>
            <person name="Cabau C."/>
            <person name="Klopp C."/>
            <person name="Donnadieu C."/>
            <person name="Roques C."/>
            <person name="Bouchez O."/>
            <person name="Lampietro C."/>
            <person name="Jouanno E."/>
            <person name="Herpin A."/>
            <person name="Louis A."/>
            <person name="Berthelot C."/>
            <person name="Parey E."/>
            <person name="Roest-Crollius H."/>
            <person name="Braasch I."/>
            <person name="Postlethwait J."/>
            <person name="Robinson-Rechavi M."/>
            <person name="Echchiki A."/>
            <person name="Begum T."/>
            <person name="Montfort J."/>
            <person name="Schartl M."/>
            <person name="Bobe J."/>
            <person name="Guiguen Y."/>
        </authorList>
    </citation>
    <scope>NUCLEOTIDE SEQUENCE [LARGE SCALE GENOMIC DNA]</scope>
    <source>
        <strain evidence="14">M_S1</strain>
        <tissue evidence="14">Blood</tissue>
    </source>
</reference>
<evidence type="ECO:0000313" key="14">
    <source>
        <dbReference type="EMBL" id="KAF4093391.1"/>
    </source>
</evidence>
<evidence type="ECO:0000256" key="11">
    <source>
        <dbReference type="SAM" id="MobiDB-lite"/>
    </source>
</evidence>
<dbReference type="PANTHER" id="PTHR12199">
    <property type="entry name" value="INTERPHOTORECEPTOR MATRIX PROTEOGLYCAN"/>
    <property type="match status" value="1"/>
</dbReference>
<keyword evidence="12" id="KW-0812">Transmembrane</keyword>
<gene>
    <name evidence="14" type="ORF">AMELA_G00001510</name>
</gene>
<keyword evidence="4" id="KW-0964">Secreted</keyword>
<comment type="caution">
    <text evidence="14">The sequence shown here is derived from an EMBL/GenBank/DDBJ whole genome shotgun (WGS) entry which is preliminary data.</text>
</comment>
<dbReference type="GO" id="GO:0005540">
    <property type="term" value="F:hyaluronic acid binding"/>
    <property type="evidence" value="ECO:0007669"/>
    <property type="project" value="TreeGrafter"/>
</dbReference>
<feature type="compositionally biased region" description="Basic and acidic residues" evidence="11">
    <location>
        <begin position="899"/>
        <end position="924"/>
    </location>
</feature>
<evidence type="ECO:0000259" key="13">
    <source>
        <dbReference type="PROSITE" id="PS50024"/>
    </source>
</evidence>
<dbReference type="Proteomes" id="UP000593565">
    <property type="component" value="Unassembled WGS sequence"/>
</dbReference>
<evidence type="ECO:0000256" key="7">
    <source>
        <dbReference type="ARBA" id="ARBA00022729"/>
    </source>
</evidence>
<dbReference type="SMART" id="SM00200">
    <property type="entry name" value="SEA"/>
    <property type="match status" value="2"/>
</dbReference>
<evidence type="ECO:0000256" key="8">
    <source>
        <dbReference type="ARBA" id="ARBA00022737"/>
    </source>
</evidence>
<proteinExistence type="predicted"/>
<dbReference type="GO" id="GO:0008201">
    <property type="term" value="F:heparin binding"/>
    <property type="evidence" value="ECO:0007669"/>
    <property type="project" value="UniProtKB-KW"/>
</dbReference>
<feature type="compositionally biased region" description="Polar residues" evidence="11">
    <location>
        <begin position="1205"/>
        <end position="1236"/>
    </location>
</feature>
<dbReference type="InterPro" id="IPR036364">
    <property type="entry name" value="SEA_dom_sf"/>
</dbReference>
<keyword evidence="9" id="KW-0325">Glycoprotein</keyword>